<accession>A0A385SMS8</accession>
<keyword evidence="3" id="KW-1185">Reference proteome</keyword>
<feature type="domain" description="DinB-like" evidence="1">
    <location>
        <begin position="25"/>
        <end position="176"/>
    </location>
</feature>
<sequence>MTTNQLLSTLQSNIHALVETVETEFMPLPDAALNTKEAPDRWSILECLEHLNRYSRYYNTALAKAIARAKTQNQARDEQARSTWLGQKFIAMVHPSNVKKQKTFKSMNPAQSVLDRSVVDEWMHHQEQRLELLKEARSINLNQSHVPIEFFKWLRLNVGDTFQLLVAHEQRHLLQALRVKARVEPVFAPALKV</sequence>
<evidence type="ECO:0000313" key="2">
    <source>
        <dbReference type="EMBL" id="AYB30730.1"/>
    </source>
</evidence>
<dbReference type="RefSeq" id="WP_119754033.1">
    <property type="nucleotide sequence ID" value="NZ_CP032382.1"/>
</dbReference>
<dbReference type="SUPFAM" id="SSF109854">
    <property type="entry name" value="DinB/YfiT-like putative metalloenzymes"/>
    <property type="match status" value="1"/>
</dbReference>
<dbReference type="Gene3D" id="1.20.120.450">
    <property type="entry name" value="dinb family like domain"/>
    <property type="match status" value="1"/>
</dbReference>
<dbReference type="OrthoDB" id="1524454at2"/>
<proteinExistence type="predicted"/>
<dbReference type="Proteomes" id="UP000266183">
    <property type="component" value="Chromosome"/>
</dbReference>
<protein>
    <submittedName>
        <fullName evidence="2">DinB family protein</fullName>
    </submittedName>
</protein>
<dbReference type="InterPro" id="IPR024775">
    <property type="entry name" value="DinB-like"/>
</dbReference>
<dbReference type="KEGG" id="chk:D4L85_09115"/>
<dbReference type="Pfam" id="PF12867">
    <property type="entry name" value="DinB_2"/>
    <property type="match status" value="1"/>
</dbReference>
<name>A0A385SMS8_9BACT</name>
<dbReference type="InterPro" id="IPR034660">
    <property type="entry name" value="DinB/YfiT-like"/>
</dbReference>
<evidence type="ECO:0000313" key="3">
    <source>
        <dbReference type="Proteomes" id="UP000266183"/>
    </source>
</evidence>
<evidence type="ECO:0000259" key="1">
    <source>
        <dbReference type="Pfam" id="PF12867"/>
    </source>
</evidence>
<reference evidence="3" key="1">
    <citation type="submission" date="2018-09" db="EMBL/GenBank/DDBJ databases">
        <title>Chryseolinea sp. KIS68-18 isolated from soil.</title>
        <authorList>
            <person name="Weon H.-Y."/>
            <person name="Kwon S.-W."/>
            <person name="Lee S.A."/>
        </authorList>
    </citation>
    <scope>NUCLEOTIDE SEQUENCE [LARGE SCALE GENOMIC DNA]</scope>
    <source>
        <strain evidence="3">KIS68-18</strain>
    </source>
</reference>
<gene>
    <name evidence="2" type="ORF">D4L85_09115</name>
</gene>
<dbReference type="AlphaFoldDB" id="A0A385SMS8"/>
<dbReference type="EMBL" id="CP032382">
    <property type="protein sequence ID" value="AYB30730.1"/>
    <property type="molecule type" value="Genomic_DNA"/>
</dbReference>
<organism evidence="2 3">
    <name type="scientific">Chryseolinea soli</name>
    <dbReference type="NCBI Taxonomy" id="2321403"/>
    <lineage>
        <taxon>Bacteria</taxon>
        <taxon>Pseudomonadati</taxon>
        <taxon>Bacteroidota</taxon>
        <taxon>Cytophagia</taxon>
        <taxon>Cytophagales</taxon>
        <taxon>Fulvivirgaceae</taxon>
        <taxon>Chryseolinea</taxon>
    </lineage>
</organism>